<dbReference type="AlphaFoldDB" id="A0A4Y6UAR5"/>
<evidence type="ECO:0000256" key="1">
    <source>
        <dbReference type="ARBA" id="ARBA00022801"/>
    </source>
</evidence>
<feature type="domain" description="AB hydrolase-1" evidence="2">
    <location>
        <begin position="17"/>
        <end position="250"/>
    </location>
</feature>
<dbReference type="RefSeq" id="WP_141443264.1">
    <property type="nucleotide sequence ID" value="NZ_CP038231.1"/>
</dbReference>
<dbReference type="OrthoDB" id="9808398at2"/>
<dbReference type="EMBL" id="CP038231">
    <property type="protein sequence ID" value="QDH13556.1"/>
    <property type="molecule type" value="Genomic_DNA"/>
</dbReference>
<accession>A0A4Y6UAR5</accession>
<dbReference type="SUPFAM" id="SSF53474">
    <property type="entry name" value="alpha/beta-Hydrolases"/>
    <property type="match status" value="1"/>
</dbReference>
<gene>
    <name evidence="3" type="ORF">E3E12_04375</name>
</gene>
<dbReference type="InterPro" id="IPR000639">
    <property type="entry name" value="Epox_hydrolase-like"/>
</dbReference>
<dbReference type="Pfam" id="PF00561">
    <property type="entry name" value="Abhydrolase_1"/>
    <property type="match status" value="1"/>
</dbReference>
<sequence>MRLASYHRTETSSPHAPAVLLLHGVLGRGRNMGQLQRALAPHCRTWALDLRSHGESPAGPLSYQAMATDVLETMDSLGLNQAYIIGHSMGGKTAMAIALTAPERVQGLVVGDIAPLPISNGHAALAQTLAQSPLPPLADHKAVQDYFKSFTNSEALVALLGQNVRPDRTGKPAQWQCSITDIAAGFKNVEDWPAQLTIPHVKPYEGPTLFVRGAHSNYIDGAGVQALKDLFPQAHLETIPQAGHWLHVEQPDLFQKIVLNFLASQSPHP</sequence>
<dbReference type="KEGG" id="swf:E3E12_04375"/>
<keyword evidence="4" id="KW-1185">Reference proteome</keyword>
<dbReference type="Proteomes" id="UP000318709">
    <property type="component" value="Chromosome"/>
</dbReference>
<proteinExistence type="predicted"/>
<dbReference type="PANTHER" id="PTHR46118">
    <property type="entry name" value="PROTEIN ABHD11"/>
    <property type="match status" value="1"/>
</dbReference>
<evidence type="ECO:0000259" key="2">
    <source>
        <dbReference type="Pfam" id="PF00561"/>
    </source>
</evidence>
<dbReference type="PRINTS" id="PR00412">
    <property type="entry name" value="EPOXHYDRLASE"/>
</dbReference>
<name>A0A4Y6UAR5_9PROT</name>
<dbReference type="PANTHER" id="PTHR46118:SF4">
    <property type="entry name" value="PROTEIN ABHD11"/>
    <property type="match status" value="1"/>
</dbReference>
<organism evidence="3 4">
    <name type="scientific">Formicincola oecophyllae</name>
    <dbReference type="NCBI Taxonomy" id="2558361"/>
    <lineage>
        <taxon>Bacteria</taxon>
        <taxon>Pseudomonadati</taxon>
        <taxon>Pseudomonadota</taxon>
        <taxon>Alphaproteobacteria</taxon>
        <taxon>Acetobacterales</taxon>
        <taxon>Acetobacteraceae</taxon>
        <taxon>Formicincola</taxon>
    </lineage>
</organism>
<keyword evidence="1 3" id="KW-0378">Hydrolase</keyword>
<evidence type="ECO:0000313" key="4">
    <source>
        <dbReference type="Proteomes" id="UP000318709"/>
    </source>
</evidence>
<dbReference type="Gene3D" id="3.40.50.1820">
    <property type="entry name" value="alpha/beta hydrolase"/>
    <property type="match status" value="1"/>
</dbReference>
<dbReference type="InterPro" id="IPR000073">
    <property type="entry name" value="AB_hydrolase_1"/>
</dbReference>
<evidence type="ECO:0000313" key="3">
    <source>
        <dbReference type="EMBL" id="QDH13556.1"/>
    </source>
</evidence>
<protein>
    <submittedName>
        <fullName evidence="3">Alpha/beta fold hydrolase</fullName>
    </submittedName>
</protein>
<reference evidence="3 4" key="1">
    <citation type="submission" date="2019-03" db="EMBL/GenBank/DDBJ databases">
        <title>The complete genome sequence of Swingsia_sp. F3b2 LMG30590(T).</title>
        <authorList>
            <person name="Chua K.-O."/>
            <person name="Chan K.-G."/>
            <person name="See-Too W.-S."/>
        </authorList>
    </citation>
    <scope>NUCLEOTIDE SEQUENCE [LARGE SCALE GENOMIC DNA]</scope>
    <source>
        <strain evidence="3 4">F3b2</strain>
    </source>
</reference>
<dbReference type="GO" id="GO:0016787">
    <property type="term" value="F:hydrolase activity"/>
    <property type="evidence" value="ECO:0007669"/>
    <property type="project" value="UniProtKB-KW"/>
</dbReference>
<dbReference type="InterPro" id="IPR029058">
    <property type="entry name" value="AB_hydrolase_fold"/>
</dbReference>